<feature type="compositionally biased region" description="Basic residues" evidence="1">
    <location>
        <begin position="133"/>
        <end position="142"/>
    </location>
</feature>
<dbReference type="InterPro" id="IPR006640">
    <property type="entry name" value="SprT-like_domain"/>
</dbReference>
<dbReference type="CDD" id="cd00084">
    <property type="entry name" value="HMG-box_SF"/>
    <property type="match status" value="1"/>
</dbReference>
<sequence>MARANYDSSDDELPAPSDILSRRRNAKPASKPACTSPGATTAFLPPEPVARDPLSRKNPVKSTSQSRRDLAVQPLVLKPKNNTPAPRRQRLLRPAAVDSRLVRQATAGSFGSIASLDEDDTSLRAVVSTAKRTPGRAVRKTTKYAVEDSDEEPESDSSSESEGGEDIEESLWCGSDGDHDDRSAIEDEVDEAPWLKSSTREPFAKNLNMTSVTSTISSTDASQDTINHKPSIPVPAFQYFGDKRSPTKKDPARKSFEQRKHQLAEEFLKELDENITGGKISSLAAECGGVKLVWSKTLNTTAGRANWKRESITTHEDGTSTVRHRHHASIELAEKVIDDEDRLVNVIAHEFCHLANFMISNVRDNPHGKEFKEWCVKQAPHDMAKKVTRAFNHRNINVTTKHTYAIDYKYIWTCVSCGHEFKRHSKSIDPAKHRCGSCKAELMQTKPIVRQKDPNKGPSEYQVFMKENFQRIKRENDGKGHKEIMEILGKEYREHKAKKATVIAAESDLTSVTRAIETIALDD</sequence>
<evidence type="ECO:0000256" key="1">
    <source>
        <dbReference type="SAM" id="MobiDB-lite"/>
    </source>
</evidence>
<feature type="domain" description="SprT-like" evidence="2">
    <location>
        <begin position="269"/>
        <end position="445"/>
    </location>
</feature>
<dbReference type="SMART" id="SM00731">
    <property type="entry name" value="SprT"/>
    <property type="match status" value="1"/>
</dbReference>
<gene>
    <name evidence="3" type="ORF">SLS56_005900</name>
</gene>
<feature type="region of interest" description="Disordered" evidence="1">
    <location>
        <begin position="220"/>
        <end position="255"/>
    </location>
</feature>
<evidence type="ECO:0000313" key="4">
    <source>
        <dbReference type="Proteomes" id="UP001521116"/>
    </source>
</evidence>
<reference evidence="3 4" key="1">
    <citation type="submission" date="2024-02" db="EMBL/GenBank/DDBJ databases">
        <title>De novo assembly and annotation of 12 fungi associated with fruit tree decline syndrome in Ontario, Canada.</title>
        <authorList>
            <person name="Sulman M."/>
            <person name="Ellouze W."/>
            <person name="Ilyukhin E."/>
        </authorList>
    </citation>
    <scope>NUCLEOTIDE SEQUENCE [LARGE SCALE GENOMIC DNA]</scope>
    <source>
        <strain evidence="3 4">M1-105</strain>
    </source>
</reference>
<dbReference type="PANTHER" id="PTHR23099:SF0">
    <property type="entry name" value="GERM CELL NUCLEAR ACIDIC PROTEIN"/>
    <property type="match status" value="1"/>
</dbReference>
<feature type="region of interest" description="Disordered" evidence="1">
    <location>
        <begin position="127"/>
        <end position="182"/>
    </location>
</feature>
<protein>
    <recommendedName>
        <fullName evidence="2">SprT-like domain-containing protein</fullName>
    </recommendedName>
</protein>
<dbReference type="EMBL" id="JAJVDC020000063">
    <property type="protein sequence ID" value="KAL1628449.1"/>
    <property type="molecule type" value="Genomic_DNA"/>
</dbReference>
<dbReference type="PANTHER" id="PTHR23099">
    <property type="entry name" value="TRANSCRIPTIONAL REGULATOR"/>
    <property type="match status" value="1"/>
</dbReference>
<accession>A0ABR3SSV8</accession>
<evidence type="ECO:0000313" key="3">
    <source>
        <dbReference type="EMBL" id="KAL1628449.1"/>
    </source>
</evidence>
<proteinExistence type="predicted"/>
<dbReference type="Pfam" id="PF10263">
    <property type="entry name" value="SprT-like"/>
    <property type="match status" value="1"/>
</dbReference>
<dbReference type="SUPFAM" id="SSF47095">
    <property type="entry name" value="HMG-box"/>
    <property type="match status" value="1"/>
</dbReference>
<evidence type="ECO:0000259" key="2">
    <source>
        <dbReference type="SMART" id="SM00731"/>
    </source>
</evidence>
<feature type="region of interest" description="Disordered" evidence="1">
    <location>
        <begin position="1"/>
        <end position="100"/>
    </location>
</feature>
<dbReference type="Pfam" id="PF17283">
    <property type="entry name" value="Zn_ribbon_SprT"/>
    <property type="match status" value="1"/>
</dbReference>
<dbReference type="Gene3D" id="1.10.30.10">
    <property type="entry name" value="High mobility group box domain"/>
    <property type="match status" value="1"/>
</dbReference>
<feature type="compositionally biased region" description="Acidic residues" evidence="1">
    <location>
        <begin position="147"/>
        <end position="169"/>
    </location>
</feature>
<keyword evidence="4" id="KW-1185">Reference proteome</keyword>
<organism evidence="3 4">
    <name type="scientific">Neofusicoccum ribis</name>
    <dbReference type="NCBI Taxonomy" id="45134"/>
    <lineage>
        <taxon>Eukaryota</taxon>
        <taxon>Fungi</taxon>
        <taxon>Dikarya</taxon>
        <taxon>Ascomycota</taxon>
        <taxon>Pezizomycotina</taxon>
        <taxon>Dothideomycetes</taxon>
        <taxon>Dothideomycetes incertae sedis</taxon>
        <taxon>Botryosphaeriales</taxon>
        <taxon>Botryosphaeriaceae</taxon>
        <taxon>Neofusicoccum</taxon>
    </lineage>
</organism>
<dbReference type="Proteomes" id="UP001521116">
    <property type="component" value="Unassembled WGS sequence"/>
</dbReference>
<feature type="compositionally biased region" description="Basic and acidic residues" evidence="1">
    <location>
        <begin position="241"/>
        <end position="255"/>
    </location>
</feature>
<name>A0ABR3SSV8_9PEZI</name>
<comment type="caution">
    <text evidence="3">The sequence shown here is derived from an EMBL/GenBank/DDBJ whole genome shotgun (WGS) entry which is preliminary data.</text>
</comment>
<dbReference type="InterPro" id="IPR035240">
    <property type="entry name" value="SprT_Zn_ribbon"/>
</dbReference>
<dbReference type="InterPro" id="IPR036910">
    <property type="entry name" value="HMG_box_dom_sf"/>
</dbReference>